<dbReference type="PANTHER" id="PTHR31527">
    <property type="entry name" value="RE64534P"/>
    <property type="match status" value="1"/>
</dbReference>
<evidence type="ECO:0000313" key="2">
    <source>
        <dbReference type="EMBL" id="NKF23555.1"/>
    </source>
</evidence>
<dbReference type="NCBIfam" id="TIGR03425">
    <property type="entry name" value="urea_degr_2"/>
    <property type="match status" value="1"/>
</dbReference>
<evidence type="ECO:0000313" key="3">
    <source>
        <dbReference type="Proteomes" id="UP000653472"/>
    </source>
</evidence>
<sequence length="276" mass="29746">MNESETAATIAANRRRYEELKATGQGKDLPLPPPTARDAAPIAGVDVRLRDTIPSGWYWTGHIARGETLRLLNSAATPGVSFFAWNADDHSERYNAGDTVKVQWTAALGKGRVLFSDMGRVLASITEDSCAAHDALLGGSTAASNAEKHGTARHRRNTQENFVLAAGKHGLSRRDIAPCMTFFAPVATDTDGRFVWRDGQLQPGDFVDLRAEMNLIVAISNCPHPLAPSTTPAHAIELIVHRTAEAGADDLCRNATAEARRGFDNNARYFGESPAA</sequence>
<reference evidence="2" key="1">
    <citation type="submission" date="2020-03" db="EMBL/GenBank/DDBJ databases">
        <title>Solimonas marina sp. nov., isolated from deep seawater of the Pacific Ocean.</title>
        <authorList>
            <person name="Liu X."/>
            <person name="Lai Q."/>
            <person name="Sun F."/>
            <person name="Gai Y."/>
            <person name="Li G."/>
            <person name="Shao Z."/>
        </authorList>
    </citation>
    <scope>NUCLEOTIDE SEQUENCE</scope>
    <source>
        <strain evidence="2">C16B3</strain>
    </source>
</reference>
<gene>
    <name evidence="2" type="ORF">G7Y82_14645</name>
</gene>
<dbReference type="InterPro" id="IPR017792">
    <property type="entry name" value="UAAP1"/>
</dbReference>
<keyword evidence="3" id="KW-1185">Reference proteome</keyword>
<evidence type="ECO:0000259" key="1">
    <source>
        <dbReference type="Pfam" id="PF09347"/>
    </source>
</evidence>
<feature type="domain" description="DUF1989" evidence="1">
    <location>
        <begin position="52"/>
        <end position="216"/>
    </location>
</feature>
<comment type="caution">
    <text evidence="2">The sequence shown here is derived from an EMBL/GenBank/DDBJ whole genome shotgun (WGS) entry which is preliminary data.</text>
</comment>
<name>A0A970B7D9_9GAMM</name>
<protein>
    <submittedName>
        <fullName evidence="2">DUF1989 domain-containing protein</fullName>
    </submittedName>
</protein>
<dbReference type="InterPro" id="IPR018959">
    <property type="entry name" value="DUF1989"/>
</dbReference>
<proteinExistence type="predicted"/>
<dbReference type="RefSeq" id="WP_168148874.1">
    <property type="nucleotide sequence ID" value="NZ_JAAVXB010000008.1"/>
</dbReference>
<organism evidence="2 3">
    <name type="scientific">Solimonas marina</name>
    <dbReference type="NCBI Taxonomy" id="2714601"/>
    <lineage>
        <taxon>Bacteria</taxon>
        <taxon>Pseudomonadati</taxon>
        <taxon>Pseudomonadota</taxon>
        <taxon>Gammaproteobacteria</taxon>
        <taxon>Nevskiales</taxon>
        <taxon>Nevskiaceae</taxon>
        <taxon>Solimonas</taxon>
    </lineage>
</organism>
<dbReference type="AlphaFoldDB" id="A0A970B7D9"/>
<dbReference type="EMBL" id="JAAVXB010000008">
    <property type="protein sequence ID" value="NKF23555.1"/>
    <property type="molecule type" value="Genomic_DNA"/>
</dbReference>
<accession>A0A970B7D9</accession>
<dbReference type="Proteomes" id="UP000653472">
    <property type="component" value="Unassembled WGS sequence"/>
</dbReference>
<dbReference type="Pfam" id="PF09347">
    <property type="entry name" value="DUF1989"/>
    <property type="match status" value="1"/>
</dbReference>
<dbReference type="PANTHER" id="PTHR31527:SF0">
    <property type="entry name" value="RE64534P"/>
    <property type="match status" value="1"/>
</dbReference>